<dbReference type="Proteomes" id="UP001060085">
    <property type="component" value="Linkage Group LG08"/>
</dbReference>
<sequence>MDRRPNRKRIVPGGGRTVLRYLNELADRQKKKISSPSLIMNLKTSHHHQIHVLLRATDFTVIIHTDGELLGFLSKNFPIPRVLVIESVNFGQTLPNAMSKLVLLSLHKLNLVVLMHNLPAILHLSPTLTTLELRSSDIKDDLMEVLGGILNLRTLYLNCGAYSGKEIICREISFQQLKDLLLCSLDNFEKWRVDEGAMPKLALLEIEYCEKLEIDARLSRGYRCLALGSGRTP</sequence>
<organism evidence="1 2">
    <name type="scientific">Catharanthus roseus</name>
    <name type="common">Madagascar periwinkle</name>
    <name type="synonym">Vinca rosea</name>
    <dbReference type="NCBI Taxonomy" id="4058"/>
    <lineage>
        <taxon>Eukaryota</taxon>
        <taxon>Viridiplantae</taxon>
        <taxon>Streptophyta</taxon>
        <taxon>Embryophyta</taxon>
        <taxon>Tracheophyta</taxon>
        <taxon>Spermatophyta</taxon>
        <taxon>Magnoliopsida</taxon>
        <taxon>eudicotyledons</taxon>
        <taxon>Gunneridae</taxon>
        <taxon>Pentapetalae</taxon>
        <taxon>asterids</taxon>
        <taxon>lamiids</taxon>
        <taxon>Gentianales</taxon>
        <taxon>Apocynaceae</taxon>
        <taxon>Rauvolfioideae</taxon>
        <taxon>Vinceae</taxon>
        <taxon>Catharanthinae</taxon>
        <taxon>Catharanthus</taxon>
    </lineage>
</organism>
<protein>
    <submittedName>
        <fullName evidence="1">Uncharacterized protein</fullName>
    </submittedName>
</protein>
<gene>
    <name evidence="1" type="ORF">M9H77_35622</name>
</gene>
<proteinExistence type="predicted"/>
<reference evidence="2" key="1">
    <citation type="journal article" date="2023" name="Nat. Plants">
        <title>Single-cell RNA sequencing provides a high-resolution roadmap for understanding the multicellular compartmentation of specialized metabolism.</title>
        <authorList>
            <person name="Sun S."/>
            <person name="Shen X."/>
            <person name="Li Y."/>
            <person name="Li Y."/>
            <person name="Wang S."/>
            <person name="Li R."/>
            <person name="Zhang H."/>
            <person name="Shen G."/>
            <person name="Guo B."/>
            <person name="Wei J."/>
            <person name="Xu J."/>
            <person name="St-Pierre B."/>
            <person name="Chen S."/>
            <person name="Sun C."/>
        </authorList>
    </citation>
    <scope>NUCLEOTIDE SEQUENCE [LARGE SCALE GENOMIC DNA]</scope>
</reference>
<evidence type="ECO:0000313" key="2">
    <source>
        <dbReference type="Proteomes" id="UP001060085"/>
    </source>
</evidence>
<dbReference type="EMBL" id="CM044708">
    <property type="protein sequence ID" value="KAI5649617.1"/>
    <property type="molecule type" value="Genomic_DNA"/>
</dbReference>
<comment type="caution">
    <text evidence="1">The sequence shown here is derived from an EMBL/GenBank/DDBJ whole genome shotgun (WGS) entry which is preliminary data.</text>
</comment>
<accession>A0ACB9ZRP4</accession>
<evidence type="ECO:0000313" key="1">
    <source>
        <dbReference type="EMBL" id="KAI5649617.1"/>
    </source>
</evidence>
<keyword evidence="2" id="KW-1185">Reference proteome</keyword>
<name>A0ACB9ZRP4_CATRO</name>